<dbReference type="HOGENOM" id="CLU_012062_16_9_7"/>
<dbReference type="InterPro" id="IPR029000">
    <property type="entry name" value="Cyclophilin-like_dom_sf"/>
</dbReference>
<feature type="signal peptide" evidence="4">
    <location>
        <begin position="1"/>
        <end position="31"/>
    </location>
</feature>
<dbReference type="EC" id="5.2.1.8" evidence="4"/>
<evidence type="ECO:0000256" key="2">
    <source>
        <dbReference type="ARBA" id="ARBA00023110"/>
    </source>
</evidence>
<dbReference type="eggNOG" id="COG0652">
    <property type="taxonomic scope" value="Bacteria"/>
</dbReference>
<dbReference type="AlphaFoldDB" id="E1QL41"/>
<dbReference type="RefSeq" id="WP_013258747.1">
    <property type="nucleotide sequence ID" value="NC_014365.1"/>
</dbReference>
<dbReference type="GO" id="GO:0003755">
    <property type="term" value="F:peptidyl-prolyl cis-trans isomerase activity"/>
    <property type="evidence" value="ECO:0007669"/>
    <property type="project" value="UniProtKB-UniRule"/>
</dbReference>
<organism evidence="6 7">
    <name type="scientific">Desulfarculus baarsii (strain ATCC 33931 / DSM 2075 / LMG 7858 / VKM B-1802 / 2st14)</name>
    <dbReference type="NCBI Taxonomy" id="644282"/>
    <lineage>
        <taxon>Bacteria</taxon>
        <taxon>Pseudomonadati</taxon>
        <taxon>Thermodesulfobacteriota</taxon>
        <taxon>Desulfarculia</taxon>
        <taxon>Desulfarculales</taxon>
        <taxon>Desulfarculaceae</taxon>
        <taxon>Desulfarculus</taxon>
    </lineage>
</organism>
<dbReference type="PRINTS" id="PR00153">
    <property type="entry name" value="CSAPPISMRASE"/>
</dbReference>
<dbReference type="Proteomes" id="UP000009047">
    <property type="component" value="Chromosome"/>
</dbReference>
<dbReference type="InterPro" id="IPR002130">
    <property type="entry name" value="Cyclophilin-type_PPIase_dom"/>
</dbReference>
<gene>
    <name evidence="6" type="ordered locus">Deba_1941</name>
</gene>
<name>E1QL41_DESB2</name>
<keyword evidence="2 4" id="KW-0697">Rotamase</keyword>
<dbReference type="GO" id="GO:0006457">
    <property type="term" value="P:protein folding"/>
    <property type="evidence" value="ECO:0007669"/>
    <property type="project" value="InterPro"/>
</dbReference>
<proteinExistence type="inferred from homology"/>
<dbReference type="KEGG" id="dbr:Deba_1941"/>
<dbReference type="EMBL" id="CP002085">
    <property type="protein sequence ID" value="ADK85306.1"/>
    <property type="molecule type" value="Genomic_DNA"/>
</dbReference>
<evidence type="ECO:0000256" key="3">
    <source>
        <dbReference type="ARBA" id="ARBA00023235"/>
    </source>
</evidence>
<feature type="chain" id="PRO_5006523835" description="Peptidyl-prolyl cis-trans isomerase" evidence="4">
    <location>
        <begin position="32"/>
        <end position="204"/>
    </location>
</feature>
<sequence>MRRNSLARRLGLAILAAVVAAFCISAGVASAQVRQGENPMVKFTTSMGDIVIELYPDKAPITVQNFLNYVNKGHYAGTVFHRVVPGFVIQGGGLRADMGMKATDKPIKNEADNGLKNTHYSLSMARTQIPDSATCQFFINLADNEFLDHTAKTPDGWGYAVFGKVVEGQDVVDKIGAVKTGNKGHHSDVPLESVVIEKAEVLEK</sequence>
<keyword evidence="7" id="KW-1185">Reference proteome</keyword>
<dbReference type="Gene3D" id="2.40.100.10">
    <property type="entry name" value="Cyclophilin-like"/>
    <property type="match status" value="1"/>
</dbReference>
<dbReference type="PANTHER" id="PTHR43246">
    <property type="entry name" value="PEPTIDYL-PROLYL CIS-TRANS ISOMERASE CYP38, CHLOROPLASTIC"/>
    <property type="match status" value="1"/>
</dbReference>
<comment type="similarity">
    <text evidence="1 4">Belongs to the cyclophilin-type PPIase family.</text>
</comment>
<dbReference type="CDD" id="cd01920">
    <property type="entry name" value="cyclophilin_EcCYP_like"/>
    <property type="match status" value="1"/>
</dbReference>
<dbReference type="SUPFAM" id="SSF50891">
    <property type="entry name" value="Cyclophilin-like"/>
    <property type="match status" value="1"/>
</dbReference>
<keyword evidence="4" id="KW-0732">Signal</keyword>
<dbReference type="PROSITE" id="PS00170">
    <property type="entry name" value="CSA_PPIASE_1"/>
    <property type="match status" value="1"/>
</dbReference>
<comment type="function">
    <text evidence="4">PPIases accelerate the folding of proteins. It catalyzes the cis-trans isomerization of proline imidic peptide bonds in oligopeptides.</text>
</comment>
<dbReference type="Pfam" id="PF00160">
    <property type="entry name" value="Pro_isomerase"/>
    <property type="match status" value="1"/>
</dbReference>
<evidence type="ECO:0000313" key="6">
    <source>
        <dbReference type="EMBL" id="ADK85306.1"/>
    </source>
</evidence>
<dbReference type="InterPro" id="IPR020892">
    <property type="entry name" value="Cyclophilin-type_PPIase_CS"/>
</dbReference>
<dbReference type="STRING" id="644282.Deba_1941"/>
<evidence type="ECO:0000256" key="4">
    <source>
        <dbReference type="RuleBase" id="RU363019"/>
    </source>
</evidence>
<dbReference type="PROSITE" id="PS50072">
    <property type="entry name" value="CSA_PPIASE_2"/>
    <property type="match status" value="1"/>
</dbReference>
<evidence type="ECO:0000259" key="5">
    <source>
        <dbReference type="PROSITE" id="PS50072"/>
    </source>
</evidence>
<accession>E1QL41</accession>
<reference evidence="6 7" key="1">
    <citation type="journal article" date="2010" name="Stand. Genomic Sci.">
        <title>Complete genome sequence of Desulfarculus baarsii type strain (2st14).</title>
        <authorList>
            <person name="Sun H."/>
            <person name="Spring S."/>
            <person name="Lapidus A."/>
            <person name="Davenport K."/>
            <person name="Del Rio T.G."/>
            <person name="Tice H."/>
            <person name="Nolan M."/>
            <person name="Copeland A."/>
            <person name="Cheng J.F."/>
            <person name="Lucas S."/>
            <person name="Tapia R."/>
            <person name="Goodwin L."/>
            <person name="Pitluck S."/>
            <person name="Ivanova N."/>
            <person name="Pagani I."/>
            <person name="Mavromatis K."/>
            <person name="Ovchinnikova G."/>
            <person name="Pati A."/>
            <person name="Chen A."/>
            <person name="Palaniappan K."/>
            <person name="Hauser L."/>
            <person name="Chang Y.J."/>
            <person name="Jeffries C.D."/>
            <person name="Detter J.C."/>
            <person name="Han C."/>
            <person name="Rohde M."/>
            <person name="Brambilla E."/>
            <person name="Goker M."/>
            <person name="Woyke T."/>
            <person name="Bristow J."/>
            <person name="Eisen J.A."/>
            <person name="Markowitz V."/>
            <person name="Hugenholtz P."/>
            <person name="Kyrpides N.C."/>
            <person name="Klenk H.P."/>
            <person name="Land M."/>
        </authorList>
    </citation>
    <scope>NUCLEOTIDE SEQUENCE [LARGE SCALE GENOMIC DNA]</scope>
    <source>
        <strain evidence="7">ATCC 33931 / DSM 2075 / LMG 7858 / VKM B-1802 / 2st14</strain>
    </source>
</reference>
<feature type="domain" description="PPIase cyclophilin-type" evidence="5">
    <location>
        <begin position="45"/>
        <end position="201"/>
    </location>
</feature>
<evidence type="ECO:0000256" key="1">
    <source>
        <dbReference type="ARBA" id="ARBA00007365"/>
    </source>
</evidence>
<protein>
    <recommendedName>
        <fullName evidence="4">Peptidyl-prolyl cis-trans isomerase</fullName>
        <shortName evidence="4">PPIase</shortName>
        <ecNumber evidence="4">5.2.1.8</ecNumber>
    </recommendedName>
</protein>
<keyword evidence="3 4" id="KW-0413">Isomerase</keyword>
<evidence type="ECO:0000313" key="7">
    <source>
        <dbReference type="Proteomes" id="UP000009047"/>
    </source>
</evidence>
<comment type="catalytic activity">
    <reaction evidence="4">
        <text>[protein]-peptidylproline (omega=180) = [protein]-peptidylproline (omega=0)</text>
        <dbReference type="Rhea" id="RHEA:16237"/>
        <dbReference type="Rhea" id="RHEA-COMP:10747"/>
        <dbReference type="Rhea" id="RHEA-COMP:10748"/>
        <dbReference type="ChEBI" id="CHEBI:83833"/>
        <dbReference type="ChEBI" id="CHEBI:83834"/>
        <dbReference type="EC" id="5.2.1.8"/>
    </reaction>
</comment>
<dbReference type="InterPro" id="IPR044665">
    <property type="entry name" value="E_coli_cyclophilin_A-like"/>
</dbReference>